<dbReference type="PROSITE" id="PS50206">
    <property type="entry name" value="RHODANESE_3"/>
    <property type="match status" value="1"/>
</dbReference>
<dbReference type="Proteomes" id="UP000015503">
    <property type="component" value="Chromosome"/>
</dbReference>
<evidence type="ECO:0000313" key="3">
    <source>
        <dbReference type="EMBL" id="BAN47989.1"/>
    </source>
</evidence>
<dbReference type="STRING" id="1245471.PCA10_22570"/>
<keyword evidence="1" id="KW-0732">Signal</keyword>
<dbReference type="InterPro" id="IPR001763">
    <property type="entry name" value="Rhodanese-like_dom"/>
</dbReference>
<dbReference type="PATRIC" id="fig|1245471.3.peg.2277"/>
<feature type="domain" description="Rhodanese" evidence="2">
    <location>
        <begin position="36"/>
        <end position="121"/>
    </location>
</feature>
<gene>
    <name evidence="3" type="ORF">PCA10_22570</name>
</gene>
<dbReference type="eggNOG" id="COG0607">
    <property type="taxonomic scope" value="Bacteria"/>
</dbReference>
<dbReference type="PANTHER" id="PTHR44086:SF10">
    <property type="entry name" value="THIOSULFATE SULFURTRANSFERASE_RHODANESE-LIKE DOMAIN-CONTAINING PROTEIN 3"/>
    <property type="match status" value="1"/>
</dbReference>
<feature type="chain" id="PRO_5004546246" description="Rhodanese domain-containing protein" evidence="1">
    <location>
        <begin position="24"/>
        <end position="123"/>
    </location>
</feature>
<sequence length="123" mass="13048">MGVAIMRTLFAVLALALSLPTAAAETDQAAAVIAMQQPNAVLIDVRTPQEVAEGTIPGSRNIGYEDIAARIAEVAPDKNTPIVLYCRSGRRSGIAQDSLRELGYKQVINGGGYLDLKTALHKD</sequence>
<dbReference type="GO" id="GO:0004792">
    <property type="term" value="F:thiosulfate-cyanide sulfurtransferase activity"/>
    <property type="evidence" value="ECO:0007669"/>
    <property type="project" value="TreeGrafter"/>
</dbReference>
<dbReference type="Pfam" id="PF00581">
    <property type="entry name" value="Rhodanese"/>
    <property type="match status" value="1"/>
</dbReference>
<evidence type="ECO:0000313" key="4">
    <source>
        <dbReference type="Proteomes" id="UP000015503"/>
    </source>
</evidence>
<evidence type="ECO:0000259" key="2">
    <source>
        <dbReference type="PROSITE" id="PS50206"/>
    </source>
</evidence>
<dbReference type="PANTHER" id="PTHR44086">
    <property type="entry name" value="THIOSULFATE SULFURTRANSFERASE RDL2, MITOCHONDRIAL-RELATED"/>
    <property type="match status" value="1"/>
</dbReference>
<dbReference type="HOGENOM" id="CLU_089574_1_1_6"/>
<dbReference type="KEGG" id="pre:PCA10_22570"/>
<protein>
    <recommendedName>
        <fullName evidence="2">Rhodanese domain-containing protein</fullName>
    </recommendedName>
</protein>
<reference evidence="3 4" key="1">
    <citation type="journal article" date="2013" name="Genome Announc.">
        <title>Complete Genome Sequence of the Carbazole Degrader Pseudomonas resinovorans Strain CA10 (NBRC 106553).</title>
        <authorList>
            <person name="Shintani M."/>
            <person name="Hosoyama A."/>
            <person name="Ohji S."/>
            <person name="Tsuchikane K."/>
            <person name="Takarada H."/>
            <person name="Yamazoe A."/>
            <person name="Fujita N."/>
            <person name="Nojiri H."/>
        </authorList>
    </citation>
    <scope>NUCLEOTIDE SEQUENCE [LARGE SCALE GENOMIC DNA]</scope>
    <source>
        <strain evidence="3 4">NBRC 106553</strain>
    </source>
</reference>
<name>S6BG02_METRE</name>
<keyword evidence="4" id="KW-1185">Reference proteome</keyword>
<feature type="signal peptide" evidence="1">
    <location>
        <begin position="1"/>
        <end position="23"/>
    </location>
</feature>
<dbReference type="SUPFAM" id="SSF52821">
    <property type="entry name" value="Rhodanese/Cell cycle control phosphatase"/>
    <property type="match status" value="1"/>
</dbReference>
<evidence type="ECO:0000256" key="1">
    <source>
        <dbReference type="SAM" id="SignalP"/>
    </source>
</evidence>
<dbReference type="AlphaFoldDB" id="S6BG02"/>
<accession>S6BG02</accession>
<dbReference type="Gene3D" id="3.40.250.10">
    <property type="entry name" value="Rhodanese-like domain"/>
    <property type="match status" value="1"/>
</dbReference>
<dbReference type="EMBL" id="AP013068">
    <property type="protein sequence ID" value="BAN47989.1"/>
    <property type="molecule type" value="Genomic_DNA"/>
</dbReference>
<dbReference type="SMART" id="SM00450">
    <property type="entry name" value="RHOD"/>
    <property type="match status" value="1"/>
</dbReference>
<organism evidence="3 4">
    <name type="scientific">Metapseudomonas resinovorans NBRC 106553</name>
    <dbReference type="NCBI Taxonomy" id="1245471"/>
    <lineage>
        <taxon>Bacteria</taxon>
        <taxon>Pseudomonadati</taxon>
        <taxon>Pseudomonadota</taxon>
        <taxon>Gammaproteobacteria</taxon>
        <taxon>Pseudomonadales</taxon>
        <taxon>Pseudomonadaceae</taxon>
        <taxon>Metapseudomonas</taxon>
    </lineage>
</organism>
<dbReference type="CDD" id="cd00158">
    <property type="entry name" value="RHOD"/>
    <property type="match status" value="1"/>
</dbReference>
<dbReference type="InterPro" id="IPR036873">
    <property type="entry name" value="Rhodanese-like_dom_sf"/>
</dbReference>
<proteinExistence type="predicted"/>